<dbReference type="InterPro" id="IPR037035">
    <property type="entry name" value="GK-like_C_sf"/>
</dbReference>
<evidence type="ECO:0000256" key="3">
    <source>
        <dbReference type="ARBA" id="ARBA00022777"/>
    </source>
</evidence>
<dbReference type="InterPro" id="IPR039760">
    <property type="entry name" value="MOFRL_protein"/>
</dbReference>
<keyword evidence="2" id="KW-0547">Nucleotide-binding</keyword>
<dbReference type="AlphaFoldDB" id="A0A1I4S4G7"/>
<keyword evidence="4" id="KW-0067">ATP-binding</keyword>
<accession>A0A1I4S4G7</accession>
<feature type="domain" description="MOFRL-associated" evidence="6">
    <location>
        <begin position="25"/>
        <end position="262"/>
    </location>
</feature>
<dbReference type="Proteomes" id="UP000199611">
    <property type="component" value="Unassembled WGS sequence"/>
</dbReference>
<proteinExistence type="predicted"/>
<dbReference type="FunFam" id="3.40.1480.10:FF:000002">
    <property type="entry name" value="Glycerate kinase"/>
    <property type="match status" value="1"/>
</dbReference>
<dbReference type="PANTHER" id="PTHR12227">
    <property type="entry name" value="GLYCERATE KINASE"/>
    <property type="match status" value="1"/>
</dbReference>
<feature type="domain" description="MOFRL" evidence="5">
    <location>
        <begin position="345"/>
        <end position="450"/>
    </location>
</feature>
<dbReference type="PANTHER" id="PTHR12227:SF0">
    <property type="entry name" value="GLYCERATE KINASE"/>
    <property type="match status" value="1"/>
</dbReference>
<dbReference type="STRING" id="39841.SAMN05660836_00752"/>
<name>A0A1I4S4G7_9BACT</name>
<dbReference type="InterPro" id="IPR025286">
    <property type="entry name" value="MOFRL_assoc_dom"/>
</dbReference>
<keyword evidence="8" id="KW-1185">Reference proteome</keyword>
<evidence type="ECO:0000259" key="5">
    <source>
        <dbReference type="Pfam" id="PF05161"/>
    </source>
</evidence>
<dbReference type="FunFam" id="3.40.50.10180:FF:000001">
    <property type="entry name" value="Glycerate kinase"/>
    <property type="match status" value="1"/>
</dbReference>
<evidence type="ECO:0000259" key="6">
    <source>
        <dbReference type="Pfam" id="PF13660"/>
    </source>
</evidence>
<evidence type="ECO:0000313" key="8">
    <source>
        <dbReference type="Proteomes" id="UP000199611"/>
    </source>
</evidence>
<protein>
    <submittedName>
        <fullName evidence="7">Glycerate 2-kinase</fullName>
    </submittedName>
</protein>
<evidence type="ECO:0000313" key="7">
    <source>
        <dbReference type="EMBL" id="SFM59392.1"/>
    </source>
</evidence>
<dbReference type="GO" id="GO:0008887">
    <property type="term" value="F:glycerate kinase activity"/>
    <property type="evidence" value="ECO:0007669"/>
    <property type="project" value="InterPro"/>
</dbReference>
<dbReference type="EMBL" id="FOUU01000002">
    <property type="protein sequence ID" value="SFM59392.1"/>
    <property type="molecule type" value="Genomic_DNA"/>
</dbReference>
<evidence type="ECO:0000256" key="4">
    <source>
        <dbReference type="ARBA" id="ARBA00022840"/>
    </source>
</evidence>
<dbReference type="GO" id="GO:0005737">
    <property type="term" value="C:cytoplasm"/>
    <property type="evidence" value="ECO:0007669"/>
    <property type="project" value="TreeGrafter"/>
</dbReference>
<organism evidence="7 8">
    <name type="scientific">Thermodesulforhabdus norvegica</name>
    <dbReference type="NCBI Taxonomy" id="39841"/>
    <lineage>
        <taxon>Bacteria</taxon>
        <taxon>Pseudomonadati</taxon>
        <taxon>Thermodesulfobacteriota</taxon>
        <taxon>Syntrophobacteria</taxon>
        <taxon>Syntrophobacterales</taxon>
        <taxon>Thermodesulforhabdaceae</taxon>
        <taxon>Thermodesulforhabdus</taxon>
    </lineage>
</organism>
<dbReference type="Pfam" id="PF05161">
    <property type="entry name" value="MOFRL"/>
    <property type="match status" value="1"/>
</dbReference>
<dbReference type="InterPro" id="IPR038614">
    <property type="entry name" value="GK_N_sf"/>
</dbReference>
<evidence type="ECO:0000256" key="2">
    <source>
        <dbReference type="ARBA" id="ARBA00022741"/>
    </source>
</evidence>
<keyword evidence="1" id="KW-0808">Transferase</keyword>
<dbReference type="Gene3D" id="3.40.50.10180">
    <property type="entry name" value="Glycerate kinase, MOFRL-like N-terminal domain"/>
    <property type="match status" value="1"/>
</dbReference>
<reference evidence="7 8" key="1">
    <citation type="submission" date="2016-10" db="EMBL/GenBank/DDBJ databases">
        <authorList>
            <person name="de Groot N.N."/>
        </authorList>
    </citation>
    <scope>NUCLEOTIDE SEQUENCE [LARGE SCALE GENOMIC DNA]</scope>
    <source>
        <strain evidence="7 8">DSM 9990</strain>
    </source>
</reference>
<dbReference type="GO" id="GO:0005524">
    <property type="term" value="F:ATP binding"/>
    <property type="evidence" value="ECO:0007669"/>
    <property type="project" value="UniProtKB-KW"/>
</dbReference>
<dbReference type="SUPFAM" id="SSF82544">
    <property type="entry name" value="GckA/TtuD-like"/>
    <property type="match status" value="1"/>
</dbReference>
<keyword evidence="3 7" id="KW-0418">Kinase</keyword>
<dbReference type="Gene3D" id="3.40.1480.10">
    <property type="entry name" value="MOFRL domain"/>
    <property type="match status" value="1"/>
</dbReference>
<evidence type="ECO:0000256" key="1">
    <source>
        <dbReference type="ARBA" id="ARBA00022679"/>
    </source>
</evidence>
<dbReference type="Pfam" id="PF13660">
    <property type="entry name" value="DUF4147"/>
    <property type="match status" value="1"/>
</dbReference>
<gene>
    <name evidence="7" type="ORF">SAMN05660836_00752</name>
</gene>
<dbReference type="InterPro" id="IPR007835">
    <property type="entry name" value="MOFRL"/>
</dbReference>
<sequence length="461" mass="48805">MGDGIRCKLHHCKLKGNVMSIKQDLVAIFQAGLKAVDPEVAIKRHVRKEGSLLILGSHSVDLKEIERVYVIGAGKGTAPMAVALEDILGERISDGAVTVKYGHGLPLRRIRLFEAGHPVPDEAGVRATEELLRIARKAGDKDLIIAAFSGGGSALTPAPVAPVGLEEKQEVTRLLLACGATIGEINAIRKHLSRIKGGGLARAAYPARIFSLILSDVVGDLLDVIASGPTAPDPTTFEDCLRIIDKYGIRPDVPEKVLKVLEEGVAGVRPETPKKGDPVFNNVVNLIVGNNFMALDAAQQEATKRGYRTLIMTSRMEGEAREVAKVISAIAKECAATGRPVSPPACFLFGGETTVTIKGDGLGGRNQELALACAVELDGWNNIWVLSAGTDGTDGPTDVAGAFADGQTVSKARNAGIDALDYLRRNDSFNFFKATGDHLHIGPTRTNVMDMVCVIVAASGS</sequence>